<feature type="compositionally biased region" description="Basic residues" evidence="1">
    <location>
        <begin position="33"/>
        <end position="45"/>
    </location>
</feature>
<feature type="region of interest" description="Disordered" evidence="1">
    <location>
        <begin position="1"/>
        <end position="51"/>
    </location>
</feature>
<sequence length="97" mass="11766">MVRRRRKSRSRRKRRRRRKEEEEEEEEEEEKRRRIRRGKKNHKVSRNQQTVDRIKRNVFVSFPTLLLSTSDRHSLATHFAQCTLPLVTIINSVSPSA</sequence>
<evidence type="ECO:0000313" key="2">
    <source>
        <dbReference type="EMBL" id="GFR76066.1"/>
    </source>
</evidence>
<dbReference type="EMBL" id="BMAT01000923">
    <property type="protein sequence ID" value="GFR76066.1"/>
    <property type="molecule type" value="Genomic_DNA"/>
</dbReference>
<keyword evidence="3" id="KW-1185">Reference proteome</keyword>
<dbReference type="AlphaFoldDB" id="A0AAV4FSU4"/>
<gene>
    <name evidence="2" type="ORF">ElyMa_000471600</name>
</gene>
<comment type="caution">
    <text evidence="2">The sequence shown here is derived from an EMBL/GenBank/DDBJ whole genome shotgun (WGS) entry which is preliminary data.</text>
</comment>
<feature type="compositionally biased region" description="Basic residues" evidence="1">
    <location>
        <begin position="1"/>
        <end position="18"/>
    </location>
</feature>
<evidence type="ECO:0000313" key="3">
    <source>
        <dbReference type="Proteomes" id="UP000762676"/>
    </source>
</evidence>
<proteinExistence type="predicted"/>
<evidence type="ECO:0000256" key="1">
    <source>
        <dbReference type="SAM" id="MobiDB-lite"/>
    </source>
</evidence>
<dbReference type="Proteomes" id="UP000762676">
    <property type="component" value="Unassembled WGS sequence"/>
</dbReference>
<organism evidence="2 3">
    <name type="scientific">Elysia marginata</name>
    <dbReference type="NCBI Taxonomy" id="1093978"/>
    <lineage>
        <taxon>Eukaryota</taxon>
        <taxon>Metazoa</taxon>
        <taxon>Spiralia</taxon>
        <taxon>Lophotrochozoa</taxon>
        <taxon>Mollusca</taxon>
        <taxon>Gastropoda</taxon>
        <taxon>Heterobranchia</taxon>
        <taxon>Euthyneura</taxon>
        <taxon>Panpulmonata</taxon>
        <taxon>Sacoglossa</taxon>
        <taxon>Placobranchoidea</taxon>
        <taxon>Plakobranchidae</taxon>
        <taxon>Elysia</taxon>
    </lineage>
</organism>
<reference evidence="2 3" key="1">
    <citation type="journal article" date="2021" name="Elife">
        <title>Chloroplast acquisition without the gene transfer in kleptoplastic sea slugs, Plakobranchus ocellatus.</title>
        <authorList>
            <person name="Maeda T."/>
            <person name="Takahashi S."/>
            <person name="Yoshida T."/>
            <person name="Shimamura S."/>
            <person name="Takaki Y."/>
            <person name="Nagai Y."/>
            <person name="Toyoda A."/>
            <person name="Suzuki Y."/>
            <person name="Arimoto A."/>
            <person name="Ishii H."/>
            <person name="Satoh N."/>
            <person name="Nishiyama T."/>
            <person name="Hasebe M."/>
            <person name="Maruyama T."/>
            <person name="Minagawa J."/>
            <person name="Obokata J."/>
            <person name="Shigenobu S."/>
        </authorList>
    </citation>
    <scope>NUCLEOTIDE SEQUENCE [LARGE SCALE GENOMIC DNA]</scope>
</reference>
<accession>A0AAV4FSU4</accession>
<name>A0AAV4FSU4_9GAST</name>
<protein>
    <submittedName>
        <fullName evidence="2">Uncharacterized protein</fullName>
    </submittedName>
</protein>